<proteinExistence type="predicted"/>
<gene>
    <name evidence="1" type="ORF">EI983_01910</name>
</gene>
<keyword evidence="2" id="KW-1185">Reference proteome</keyword>
<evidence type="ECO:0000313" key="2">
    <source>
        <dbReference type="Proteomes" id="UP000428330"/>
    </source>
</evidence>
<evidence type="ECO:0000313" key="1">
    <source>
        <dbReference type="EMBL" id="QGX97096.1"/>
    </source>
</evidence>
<sequence length="156" mass="17150">MNADWGNYFQISYTPQEVQIAAKATLSRAAPMTRDPRQLLLLDMVSEMACKVQLDQNGPTGVKVLVTSPDGHFRDQRLTKTSQFAAFKQARKLDLIAGEMLRDLAQQSATASVIAQVTENGDDPTGMIVQTVPLGFEGFIKESLPKRGILSRILGR</sequence>
<protein>
    <submittedName>
        <fullName evidence="1">Uncharacterized protein</fullName>
    </submittedName>
</protein>
<dbReference type="AlphaFoldDB" id="A0A6I6IPG0"/>
<dbReference type="Proteomes" id="UP000428330">
    <property type="component" value="Chromosome"/>
</dbReference>
<name>A0A6I6IPG0_9RHOB</name>
<dbReference type="EMBL" id="CP034348">
    <property type="protein sequence ID" value="QGX97096.1"/>
    <property type="molecule type" value="Genomic_DNA"/>
</dbReference>
<dbReference type="RefSeq" id="WP_157705601.1">
    <property type="nucleotide sequence ID" value="NZ_CP034348.1"/>
</dbReference>
<dbReference type="KEGG" id="rom:EI983_01910"/>
<accession>A0A6I6IPG0</accession>
<dbReference type="OrthoDB" id="9828790at2"/>
<organism evidence="1 2">
    <name type="scientific">Roseovarius faecimaris</name>
    <dbReference type="NCBI Taxonomy" id="2494550"/>
    <lineage>
        <taxon>Bacteria</taxon>
        <taxon>Pseudomonadati</taxon>
        <taxon>Pseudomonadota</taxon>
        <taxon>Alphaproteobacteria</taxon>
        <taxon>Rhodobacterales</taxon>
        <taxon>Roseobacteraceae</taxon>
        <taxon>Roseovarius</taxon>
    </lineage>
</organism>
<reference evidence="2" key="1">
    <citation type="submission" date="2018-12" db="EMBL/GenBank/DDBJ databases">
        <title>Complete genome sequence of Roseovarius sp. MME-070.</title>
        <authorList>
            <person name="Nam Y.-D."/>
            <person name="Kang J."/>
            <person name="Chung W.-H."/>
            <person name="Park Y.S."/>
        </authorList>
    </citation>
    <scope>NUCLEOTIDE SEQUENCE [LARGE SCALE GENOMIC DNA]</scope>
    <source>
        <strain evidence="2">MME-070</strain>
    </source>
</reference>